<evidence type="ECO:0000313" key="2">
    <source>
        <dbReference type="Proteomes" id="UP000053669"/>
    </source>
</evidence>
<gene>
    <name evidence="1" type="ORF">AQJ46_42205</name>
</gene>
<protein>
    <submittedName>
        <fullName evidence="1">Uncharacterized protein</fullName>
    </submittedName>
</protein>
<comment type="caution">
    <text evidence="1">The sequence shown here is derived from an EMBL/GenBank/DDBJ whole genome shotgun (WGS) entry which is preliminary data.</text>
</comment>
<organism evidence="1 2">
    <name type="scientific">Streptomyces canus</name>
    <dbReference type="NCBI Taxonomy" id="58343"/>
    <lineage>
        <taxon>Bacteria</taxon>
        <taxon>Bacillati</taxon>
        <taxon>Actinomycetota</taxon>
        <taxon>Actinomycetes</taxon>
        <taxon>Kitasatosporales</taxon>
        <taxon>Streptomycetaceae</taxon>
        <taxon>Streptomyces</taxon>
        <taxon>Streptomyces aurantiacus group</taxon>
    </lineage>
</organism>
<name>A0A117QX68_9ACTN</name>
<reference evidence="1 2" key="1">
    <citation type="submission" date="2015-10" db="EMBL/GenBank/DDBJ databases">
        <title>Draft genome sequence of Streptomyces canus DSM 40017, type strain for the species Streptomyces canus.</title>
        <authorList>
            <person name="Ruckert C."/>
            <person name="Winkler A."/>
            <person name="Kalinowski J."/>
            <person name="Kampfer P."/>
            <person name="Glaeser S."/>
        </authorList>
    </citation>
    <scope>NUCLEOTIDE SEQUENCE [LARGE SCALE GENOMIC DNA]</scope>
    <source>
        <strain evidence="1 2">DSM 40017</strain>
    </source>
</reference>
<evidence type="ECO:0000313" key="1">
    <source>
        <dbReference type="EMBL" id="KUN58889.1"/>
    </source>
</evidence>
<dbReference type="AlphaFoldDB" id="A0A117QX68"/>
<proteinExistence type="predicted"/>
<sequence>MPVYRARTMPVVTVHRDTLLNSKLSSISRLLYAVLLASVDDDDVTMKDVAALVGVQDIGELRPYLDELIEAGVVEYADHHGQERVVTVHQLPLLPEQRSHVCVPCEECGDCSCGYLKGLCRTCDGICRVEASAEQDIARWKQQLEGGATYAIGQHAARLHRWDCPTLNSPEKSMAQLAAARPHARNGGFYWPRLPYLFTAEELRQKNSKKRRCAICGPDPL</sequence>
<dbReference type="EMBL" id="LMWU01000055">
    <property type="protein sequence ID" value="KUN58889.1"/>
    <property type="molecule type" value="Genomic_DNA"/>
</dbReference>
<dbReference type="Proteomes" id="UP000053669">
    <property type="component" value="Unassembled WGS sequence"/>
</dbReference>
<accession>A0A117QX68</accession>